<keyword evidence="3" id="KW-1185">Reference proteome</keyword>
<comment type="caution">
    <text evidence="2">The sequence shown here is derived from an EMBL/GenBank/DDBJ whole genome shotgun (WGS) entry which is preliminary data.</text>
</comment>
<accession>A0ABD1MKR8</accession>
<feature type="compositionally biased region" description="Basic residues" evidence="1">
    <location>
        <begin position="1"/>
        <end position="13"/>
    </location>
</feature>
<feature type="compositionally biased region" description="Basic and acidic residues" evidence="1">
    <location>
        <begin position="43"/>
        <end position="54"/>
    </location>
</feature>
<dbReference type="PANTHER" id="PTHR12780">
    <property type="entry name" value="RNA POLYMERASE III DNA DIRECTED , 39KD SUBUNIT-RELATED"/>
    <property type="match status" value="1"/>
</dbReference>
<gene>
    <name evidence="2" type="ORF">Fmac_010849</name>
</gene>
<dbReference type="EMBL" id="JBGMDY010000004">
    <property type="protein sequence ID" value="KAL2336403.1"/>
    <property type="molecule type" value="Genomic_DNA"/>
</dbReference>
<feature type="region of interest" description="Disordered" evidence="1">
    <location>
        <begin position="1"/>
        <end position="54"/>
    </location>
</feature>
<evidence type="ECO:0000256" key="1">
    <source>
        <dbReference type="SAM" id="MobiDB-lite"/>
    </source>
</evidence>
<sequence length="171" mass="19179">MAGRHKARNQHPRQPHEEIHQDVSREDPHQGGCQHPKQVQEGPHSKDITGGEWNTEGKLDTQLIEAVSDVCMKLILCQKVSTREGILDWIRKVRTEIFPGGVSAGQVEQILKVLVMENKVQEVNSTDFRDFSSVLAGEVYYRLAKKTAIISISLCNPWSSRVAIWVSLSGP</sequence>
<feature type="compositionally biased region" description="Basic and acidic residues" evidence="1">
    <location>
        <begin position="14"/>
        <end position="29"/>
    </location>
</feature>
<dbReference type="InterPro" id="IPR016049">
    <property type="entry name" value="RNA_pol_Rpc34-like"/>
</dbReference>
<proteinExistence type="predicted"/>
<evidence type="ECO:0000313" key="2">
    <source>
        <dbReference type="EMBL" id="KAL2336403.1"/>
    </source>
</evidence>
<dbReference type="Proteomes" id="UP001603857">
    <property type="component" value="Unassembled WGS sequence"/>
</dbReference>
<reference evidence="2 3" key="1">
    <citation type="submission" date="2024-08" db="EMBL/GenBank/DDBJ databases">
        <title>Insights into the chromosomal genome structure of Flemingia macrophylla.</title>
        <authorList>
            <person name="Ding Y."/>
            <person name="Zhao Y."/>
            <person name="Bi W."/>
            <person name="Wu M."/>
            <person name="Zhao G."/>
            <person name="Gong Y."/>
            <person name="Li W."/>
            <person name="Zhang P."/>
        </authorList>
    </citation>
    <scope>NUCLEOTIDE SEQUENCE [LARGE SCALE GENOMIC DNA]</scope>
    <source>
        <strain evidence="2">DYQJB</strain>
        <tissue evidence="2">Leaf</tissue>
    </source>
</reference>
<evidence type="ECO:0000313" key="3">
    <source>
        <dbReference type="Proteomes" id="UP001603857"/>
    </source>
</evidence>
<organism evidence="2 3">
    <name type="scientific">Flemingia macrophylla</name>
    <dbReference type="NCBI Taxonomy" id="520843"/>
    <lineage>
        <taxon>Eukaryota</taxon>
        <taxon>Viridiplantae</taxon>
        <taxon>Streptophyta</taxon>
        <taxon>Embryophyta</taxon>
        <taxon>Tracheophyta</taxon>
        <taxon>Spermatophyta</taxon>
        <taxon>Magnoliopsida</taxon>
        <taxon>eudicotyledons</taxon>
        <taxon>Gunneridae</taxon>
        <taxon>Pentapetalae</taxon>
        <taxon>rosids</taxon>
        <taxon>fabids</taxon>
        <taxon>Fabales</taxon>
        <taxon>Fabaceae</taxon>
        <taxon>Papilionoideae</taxon>
        <taxon>50 kb inversion clade</taxon>
        <taxon>NPAAA clade</taxon>
        <taxon>indigoferoid/millettioid clade</taxon>
        <taxon>Phaseoleae</taxon>
        <taxon>Flemingia</taxon>
    </lineage>
</organism>
<protein>
    <submittedName>
        <fullName evidence="2">Uncharacterized protein</fullName>
    </submittedName>
</protein>
<dbReference type="AlphaFoldDB" id="A0ABD1MKR8"/>
<name>A0ABD1MKR8_9FABA</name>